<sequence>MRLRQRDRPYVLNHFKIHSSVWKGRHDAIVRKAIPSYLCVSNKKFSGVFQQLIPDLVLWCSDEETISVDFTVAFEDRYEYLAAARATKIHKYQPILEPLQAAGKLAYLDAIVVGSLGS</sequence>
<accession>A0A8X6I7M4</accession>
<keyword evidence="2" id="KW-1185">Reference proteome</keyword>
<dbReference type="AlphaFoldDB" id="A0A8X6I7M4"/>
<comment type="caution">
    <text evidence="1">The sequence shown here is derived from an EMBL/GenBank/DDBJ whole genome shotgun (WGS) entry which is preliminary data.</text>
</comment>
<protein>
    <submittedName>
        <fullName evidence="1">Uncharacterized protein</fullName>
    </submittedName>
</protein>
<dbReference type="EMBL" id="BMAO01025026">
    <property type="protein sequence ID" value="GFQ99609.1"/>
    <property type="molecule type" value="Genomic_DNA"/>
</dbReference>
<name>A0A8X6I7M4_TRICU</name>
<proteinExistence type="predicted"/>
<dbReference type="Proteomes" id="UP000887116">
    <property type="component" value="Unassembled WGS sequence"/>
</dbReference>
<gene>
    <name evidence="1" type="ORF">TNCT_132891</name>
</gene>
<evidence type="ECO:0000313" key="2">
    <source>
        <dbReference type="Proteomes" id="UP000887116"/>
    </source>
</evidence>
<organism evidence="1 2">
    <name type="scientific">Trichonephila clavata</name>
    <name type="common">Joro spider</name>
    <name type="synonym">Nephila clavata</name>
    <dbReference type="NCBI Taxonomy" id="2740835"/>
    <lineage>
        <taxon>Eukaryota</taxon>
        <taxon>Metazoa</taxon>
        <taxon>Ecdysozoa</taxon>
        <taxon>Arthropoda</taxon>
        <taxon>Chelicerata</taxon>
        <taxon>Arachnida</taxon>
        <taxon>Araneae</taxon>
        <taxon>Araneomorphae</taxon>
        <taxon>Entelegynae</taxon>
        <taxon>Araneoidea</taxon>
        <taxon>Nephilidae</taxon>
        <taxon>Trichonephila</taxon>
    </lineage>
</organism>
<evidence type="ECO:0000313" key="1">
    <source>
        <dbReference type="EMBL" id="GFQ99609.1"/>
    </source>
</evidence>
<reference evidence="1" key="1">
    <citation type="submission" date="2020-07" db="EMBL/GenBank/DDBJ databases">
        <title>Multicomponent nature underlies the extraordinary mechanical properties of spider dragline silk.</title>
        <authorList>
            <person name="Kono N."/>
            <person name="Nakamura H."/>
            <person name="Mori M."/>
            <person name="Yoshida Y."/>
            <person name="Ohtoshi R."/>
            <person name="Malay A.D."/>
            <person name="Moran D.A.P."/>
            <person name="Tomita M."/>
            <person name="Numata K."/>
            <person name="Arakawa K."/>
        </authorList>
    </citation>
    <scope>NUCLEOTIDE SEQUENCE</scope>
</reference>